<evidence type="ECO:0000256" key="5">
    <source>
        <dbReference type="ARBA" id="ARBA00023098"/>
    </source>
</evidence>
<evidence type="ECO:0000259" key="10">
    <source>
        <dbReference type="Pfam" id="PF04613"/>
    </source>
</evidence>
<dbReference type="InterPro" id="IPR056729">
    <property type="entry name" value="GMPPB_C"/>
</dbReference>
<feature type="coiled-coil region" evidence="8">
    <location>
        <begin position="313"/>
        <end position="340"/>
    </location>
</feature>
<dbReference type="Pfam" id="PF04613">
    <property type="entry name" value="LpxD"/>
    <property type="match status" value="1"/>
</dbReference>
<comment type="catalytic activity">
    <reaction evidence="7">
        <text>a UDP-3-O-[(3R)-3-hydroxyacyl]-alpha-D-glucosamine + a (3R)-hydroxyacyl-[ACP] = a UDP-2-N,3-O-bis[(3R)-3-hydroxyacyl]-alpha-D-glucosamine + holo-[ACP] + H(+)</text>
        <dbReference type="Rhea" id="RHEA:53836"/>
        <dbReference type="Rhea" id="RHEA-COMP:9685"/>
        <dbReference type="Rhea" id="RHEA-COMP:9945"/>
        <dbReference type="ChEBI" id="CHEBI:15378"/>
        <dbReference type="ChEBI" id="CHEBI:64479"/>
        <dbReference type="ChEBI" id="CHEBI:78827"/>
        <dbReference type="ChEBI" id="CHEBI:137740"/>
        <dbReference type="ChEBI" id="CHEBI:137748"/>
        <dbReference type="EC" id="2.3.1.191"/>
    </reaction>
</comment>
<keyword evidence="8" id="KW-0175">Coiled coil</keyword>
<feature type="domain" description="Mannose-1-phosphate guanyltransferase C-terminal" evidence="11">
    <location>
        <begin position="98"/>
        <end position="176"/>
    </location>
</feature>
<dbReference type="InterPro" id="IPR007691">
    <property type="entry name" value="LpxD"/>
</dbReference>
<feature type="compositionally biased region" description="Basic and acidic residues" evidence="9">
    <location>
        <begin position="1"/>
        <end position="13"/>
    </location>
</feature>
<dbReference type="NCBIfam" id="TIGR01853">
    <property type="entry name" value="lipid_A_lpxD"/>
    <property type="match status" value="1"/>
</dbReference>
<dbReference type="InterPro" id="IPR011004">
    <property type="entry name" value="Trimer_LpxA-like_sf"/>
</dbReference>
<evidence type="ECO:0000256" key="1">
    <source>
        <dbReference type="ARBA" id="ARBA00022516"/>
    </source>
</evidence>
<keyword evidence="4 7" id="KW-0677">Repeat</keyword>
<dbReference type="InterPro" id="IPR020573">
    <property type="entry name" value="UDP_GlcNAc_AcTrfase_non-rep"/>
</dbReference>
<evidence type="ECO:0000256" key="3">
    <source>
        <dbReference type="ARBA" id="ARBA00022679"/>
    </source>
</evidence>
<protein>
    <recommendedName>
        <fullName evidence="7">UDP-3-O-acylglucosamine N-acyltransferase</fullName>
        <ecNumber evidence="7">2.3.1.191</ecNumber>
    </recommendedName>
</protein>
<evidence type="ECO:0000256" key="8">
    <source>
        <dbReference type="SAM" id="Coils"/>
    </source>
</evidence>
<dbReference type="GO" id="GO:0016410">
    <property type="term" value="F:N-acyltransferase activity"/>
    <property type="evidence" value="ECO:0007669"/>
    <property type="project" value="InterPro"/>
</dbReference>
<accession>A0A8A4TUC6</accession>
<comment type="subunit">
    <text evidence="7">Homotrimer.</text>
</comment>
<dbReference type="HAMAP" id="MF_00523">
    <property type="entry name" value="LpxD"/>
    <property type="match status" value="1"/>
</dbReference>
<feature type="domain" description="UDP-3-O-[3-hydroxymyristoyl] glucosamine N-acyltransferase non-repeat region" evidence="10">
    <location>
        <begin position="21"/>
        <end position="86"/>
    </location>
</feature>
<gene>
    <name evidence="7 12" type="primary">lpxD</name>
    <name evidence="12" type="ORF">J3U87_13975</name>
</gene>
<dbReference type="Pfam" id="PF00132">
    <property type="entry name" value="Hexapep"/>
    <property type="match status" value="1"/>
</dbReference>
<comment type="function">
    <text evidence="7">Catalyzes the N-acylation of UDP-3-O-acylglucosamine using 3-hydroxyacyl-ACP as the acyl donor. Is involved in the biosynthesis of lipid A, a phosphorylated glycolipid that anchors the lipopolysaccharide to the outer membrane of the cell.</text>
</comment>
<dbReference type="NCBIfam" id="NF002060">
    <property type="entry name" value="PRK00892.1"/>
    <property type="match status" value="1"/>
</dbReference>
<dbReference type="Pfam" id="PF25087">
    <property type="entry name" value="GMPPB_C"/>
    <property type="match status" value="1"/>
</dbReference>
<evidence type="ECO:0000256" key="6">
    <source>
        <dbReference type="ARBA" id="ARBA00023315"/>
    </source>
</evidence>
<keyword evidence="3 7" id="KW-0808">Transferase</keyword>
<name>A0A8A4TUC6_SULCO</name>
<dbReference type="CDD" id="cd03352">
    <property type="entry name" value="LbH_LpxD"/>
    <property type="match status" value="1"/>
</dbReference>
<evidence type="ECO:0000256" key="7">
    <source>
        <dbReference type="HAMAP-Rule" id="MF_00523"/>
    </source>
</evidence>
<organism evidence="12 13">
    <name type="scientific">Sulfidibacter corallicola</name>
    <dbReference type="NCBI Taxonomy" id="2818388"/>
    <lineage>
        <taxon>Bacteria</taxon>
        <taxon>Pseudomonadati</taxon>
        <taxon>Acidobacteriota</taxon>
        <taxon>Holophagae</taxon>
        <taxon>Acanthopleuribacterales</taxon>
        <taxon>Acanthopleuribacteraceae</taxon>
        <taxon>Sulfidibacter</taxon>
    </lineage>
</organism>
<feature type="region of interest" description="Disordered" evidence="9">
    <location>
        <begin position="1"/>
        <end position="25"/>
    </location>
</feature>
<evidence type="ECO:0000256" key="2">
    <source>
        <dbReference type="ARBA" id="ARBA00022556"/>
    </source>
</evidence>
<dbReference type="PANTHER" id="PTHR43378">
    <property type="entry name" value="UDP-3-O-ACYLGLUCOSAMINE N-ACYLTRANSFERASE"/>
    <property type="match status" value="1"/>
</dbReference>
<evidence type="ECO:0000256" key="4">
    <source>
        <dbReference type="ARBA" id="ARBA00022737"/>
    </source>
</evidence>
<keyword evidence="5 7" id="KW-0443">Lipid metabolism</keyword>
<dbReference type="GO" id="GO:0103118">
    <property type="term" value="F:UDP-3-O-[(3R)-3-hydroxyacyl]-glucosamine N-acyltransferase activity"/>
    <property type="evidence" value="ECO:0007669"/>
    <property type="project" value="UniProtKB-EC"/>
</dbReference>
<dbReference type="GO" id="GO:0009245">
    <property type="term" value="P:lipid A biosynthetic process"/>
    <property type="evidence" value="ECO:0007669"/>
    <property type="project" value="UniProtKB-UniRule"/>
</dbReference>
<dbReference type="GO" id="GO:0016020">
    <property type="term" value="C:membrane"/>
    <property type="evidence" value="ECO:0007669"/>
    <property type="project" value="GOC"/>
</dbReference>
<dbReference type="Gene3D" id="3.40.1390.10">
    <property type="entry name" value="MurE/MurF, N-terminal domain"/>
    <property type="match status" value="1"/>
</dbReference>
<evidence type="ECO:0000259" key="11">
    <source>
        <dbReference type="Pfam" id="PF25087"/>
    </source>
</evidence>
<dbReference type="PANTHER" id="PTHR43378:SF2">
    <property type="entry name" value="UDP-3-O-ACYLGLUCOSAMINE N-ACYLTRANSFERASE 1, MITOCHONDRIAL-RELATED"/>
    <property type="match status" value="1"/>
</dbReference>
<dbReference type="InterPro" id="IPR001451">
    <property type="entry name" value="Hexapep"/>
</dbReference>
<keyword evidence="13" id="KW-1185">Reference proteome</keyword>
<reference evidence="12" key="1">
    <citation type="submission" date="2021-03" db="EMBL/GenBank/DDBJ databases">
        <title>Acanthopleuribacteraceae sp. M133.</title>
        <authorList>
            <person name="Wang G."/>
        </authorList>
    </citation>
    <scope>NUCLEOTIDE SEQUENCE</scope>
    <source>
        <strain evidence="12">M133</strain>
    </source>
</reference>
<dbReference type="RefSeq" id="WP_237383660.1">
    <property type="nucleotide sequence ID" value="NZ_CP071793.1"/>
</dbReference>
<keyword evidence="2 7" id="KW-0441">Lipid A biosynthesis</keyword>
<keyword evidence="6 7" id="KW-0012">Acyltransferase</keyword>
<proteinExistence type="inferred from homology"/>
<dbReference type="UniPathway" id="UPA00973"/>
<dbReference type="Gene3D" id="2.160.10.10">
    <property type="entry name" value="Hexapeptide repeat proteins"/>
    <property type="match status" value="1"/>
</dbReference>
<evidence type="ECO:0000256" key="9">
    <source>
        <dbReference type="SAM" id="MobiDB-lite"/>
    </source>
</evidence>
<dbReference type="Proteomes" id="UP000663929">
    <property type="component" value="Chromosome"/>
</dbReference>
<dbReference type="EC" id="2.3.1.191" evidence="7"/>
<evidence type="ECO:0000313" key="12">
    <source>
        <dbReference type="EMBL" id="QTD53559.1"/>
    </source>
</evidence>
<dbReference type="AlphaFoldDB" id="A0A8A4TUC6"/>
<keyword evidence="1 7" id="KW-0444">Lipid biosynthesis</keyword>
<comment type="similarity">
    <text evidence="7">Belongs to the transferase hexapeptide repeat family. LpxD subfamily.</text>
</comment>
<sequence length="342" mass="36218">MKLSELMRRHDLKAVTPPDGDPEIRSVRPLEAAGEGDLSFLNNRKYRQQAVETKATAVLTAEPIPDCEAVQLLCREPYAVLARILADLHPEPAYPASVHPSAVVDPSARIHPECHIGPHCVVEAGAVIGAGTVLVNGVTVGRDCRIGAACRLFPHTVLYHGVTLGDRVRIHANSVIGSDGFGYAQTGGIHLKVPQVAGVRIEDDVEIGSNVSIDRGALSDTVIGKGSKIDNLVQVAHGVKIGEHCLVISQSGISGSATLGRYTVLAGQVGVVGHVHVGDQVVVMGDSVVTKDLPGPGQYAGNPAVPHMQYQRQKARERNLAKLEKRLKSLESAVNTKGETSC</sequence>
<evidence type="ECO:0000313" key="13">
    <source>
        <dbReference type="Proteomes" id="UP000663929"/>
    </source>
</evidence>
<dbReference type="KEGG" id="scor:J3U87_13975"/>
<dbReference type="EMBL" id="CP071793">
    <property type="protein sequence ID" value="QTD53559.1"/>
    <property type="molecule type" value="Genomic_DNA"/>
</dbReference>
<feature type="active site" description="Proton acceptor" evidence="7">
    <location>
        <position position="237"/>
    </location>
</feature>
<dbReference type="SUPFAM" id="SSF51161">
    <property type="entry name" value="Trimeric LpxA-like enzymes"/>
    <property type="match status" value="1"/>
</dbReference>
<comment type="pathway">
    <text evidence="7">Bacterial outer membrane biogenesis; LPS lipid A biosynthesis.</text>
</comment>